<evidence type="ECO:0000313" key="3">
    <source>
        <dbReference type="Proteomes" id="UP000224006"/>
    </source>
</evidence>
<feature type="compositionally biased region" description="Basic and acidic residues" evidence="1">
    <location>
        <begin position="221"/>
        <end position="236"/>
    </location>
</feature>
<protein>
    <submittedName>
        <fullName evidence="2">Uncharacterized protein</fullName>
    </submittedName>
</protein>
<dbReference type="KEGG" id="bbes:BESB_012520"/>
<feature type="region of interest" description="Disordered" evidence="1">
    <location>
        <begin position="1"/>
        <end position="124"/>
    </location>
</feature>
<evidence type="ECO:0000256" key="1">
    <source>
        <dbReference type="SAM" id="MobiDB-lite"/>
    </source>
</evidence>
<dbReference type="GeneID" id="40306314"/>
<feature type="compositionally biased region" description="Basic residues" evidence="1">
    <location>
        <begin position="166"/>
        <end position="176"/>
    </location>
</feature>
<dbReference type="Proteomes" id="UP000224006">
    <property type="component" value="Chromosome IX"/>
</dbReference>
<comment type="caution">
    <text evidence="2">The sequence shown here is derived from an EMBL/GenBank/DDBJ whole genome shotgun (WGS) entry which is preliminary data.</text>
</comment>
<evidence type="ECO:0000313" key="2">
    <source>
        <dbReference type="EMBL" id="PFH32640.1"/>
    </source>
</evidence>
<dbReference type="AlphaFoldDB" id="A0A2A9MB84"/>
<gene>
    <name evidence="2" type="ORF">BESB_012520</name>
</gene>
<dbReference type="EMBL" id="NWUJ01000010">
    <property type="protein sequence ID" value="PFH32640.1"/>
    <property type="molecule type" value="Genomic_DNA"/>
</dbReference>
<dbReference type="VEuPathDB" id="ToxoDB:BESB_012520"/>
<feature type="compositionally biased region" description="Basic residues" evidence="1">
    <location>
        <begin position="204"/>
        <end position="220"/>
    </location>
</feature>
<dbReference type="RefSeq" id="XP_029216649.1">
    <property type="nucleotide sequence ID" value="XM_029359982.1"/>
</dbReference>
<feature type="compositionally biased region" description="Low complexity" evidence="1">
    <location>
        <begin position="182"/>
        <end position="203"/>
    </location>
</feature>
<feature type="compositionally biased region" description="Basic and acidic residues" evidence="1">
    <location>
        <begin position="30"/>
        <end position="71"/>
    </location>
</feature>
<feature type="compositionally biased region" description="Basic and acidic residues" evidence="1">
    <location>
        <begin position="243"/>
        <end position="253"/>
    </location>
</feature>
<accession>A0A2A9MB84</accession>
<sequence>MATEESRTARKQKARSRGQSQSRKLLSPAAREDPESQRGDGRGEGRRNEVDCGDVEHASGRAEGRLWKEGENDTEQDTEETARPPATILHVPASPERATTRERASPHTGARGCSPPTGRSAGKEAMRRLHNQIVQEAKCRDLSKLKQLQSALRIRRWCVQETRSRESRKRKAGRGGRRMEFAASATSGAAIGSQNGAQRCSRGSQRRGRHRGRRRRRRAFGRREQKTEETVKREAGDQLTQLDSRDRREGQNTRKEGICGRRWAIANAEVAEAARSCCELWPQVSGNKQAARQITWSCSVGLRVCAAKDSQFELSFLSVVF</sequence>
<feature type="region of interest" description="Disordered" evidence="1">
    <location>
        <begin position="161"/>
        <end position="253"/>
    </location>
</feature>
<keyword evidence="3" id="KW-1185">Reference proteome</keyword>
<proteinExistence type="predicted"/>
<name>A0A2A9MB84_BESBE</name>
<organism evidence="2 3">
    <name type="scientific">Besnoitia besnoiti</name>
    <name type="common">Apicomplexan protozoan</name>
    <dbReference type="NCBI Taxonomy" id="94643"/>
    <lineage>
        <taxon>Eukaryota</taxon>
        <taxon>Sar</taxon>
        <taxon>Alveolata</taxon>
        <taxon>Apicomplexa</taxon>
        <taxon>Conoidasida</taxon>
        <taxon>Coccidia</taxon>
        <taxon>Eucoccidiorida</taxon>
        <taxon>Eimeriorina</taxon>
        <taxon>Sarcocystidae</taxon>
        <taxon>Besnoitia</taxon>
    </lineage>
</organism>
<reference evidence="2 3" key="1">
    <citation type="submission" date="2017-09" db="EMBL/GenBank/DDBJ databases">
        <title>Genome sequencing of Besnoitia besnoiti strain Bb-Ger1.</title>
        <authorList>
            <person name="Schares G."/>
            <person name="Venepally P."/>
            <person name="Lorenzi H.A."/>
        </authorList>
    </citation>
    <scope>NUCLEOTIDE SEQUENCE [LARGE SCALE GENOMIC DNA]</scope>
    <source>
        <strain evidence="2 3">Bb-Ger1</strain>
    </source>
</reference>